<evidence type="ECO:0000313" key="6">
    <source>
        <dbReference type="EMBL" id="RVX72469.1"/>
    </source>
</evidence>
<dbReference type="PANTHER" id="PTHR42877">
    <property type="entry name" value="L-ORNITHINE N(5)-MONOOXYGENASE-RELATED"/>
    <property type="match status" value="1"/>
</dbReference>
<dbReference type="PANTHER" id="PTHR42877:SF7">
    <property type="entry name" value="FLAVIN-BINDING MONOOXYGENASE-RELATED"/>
    <property type="match status" value="1"/>
</dbReference>
<dbReference type="SUPFAM" id="SSF51905">
    <property type="entry name" value="FAD/NAD(P)-binding domain"/>
    <property type="match status" value="3"/>
</dbReference>
<dbReference type="Pfam" id="PF00743">
    <property type="entry name" value="FMO-like"/>
    <property type="match status" value="1"/>
</dbReference>
<keyword evidence="3" id="KW-0285">Flavoprotein</keyword>
<proteinExistence type="inferred from homology"/>
<dbReference type="GO" id="GO:0004499">
    <property type="term" value="F:N,N-dimethylaniline monooxygenase activity"/>
    <property type="evidence" value="ECO:0007669"/>
    <property type="project" value="InterPro"/>
</dbReference>
<evidence type="ECO:0000256" key="4">
    <source>
        <dbReference type="ARBA" id="ARBA00022827"/>
    </source>
</evidence>
<organism evidence="6 7">
    <name type="scientific">Exophiala mesophila</name>
    <name type="common">Black yeast-like fungus</name>
    <dbReference type="NCBI Taxonomy" id="212818"/>
    <lineage>
        <taxon>Eukaryota</taxon>
        <taxon>Fungi</taxon>
        <taxon>Dikarya</taxon>
        <taxon>Ascomycota</taxon>
        <taxon>Pezizomycotina</taxon>
        <taxon>Eurotiomycetes</taxon>
        <taxon>Chaetothyriomycetidae</taxon>
        <taxon>Chaetothyriales</taxon>
        <taxon>Herpotrichiellaceae</taxon>
        <taxon>Exophiala</taxon>
    </lineage>
</organism>
<evidence type="ECO:0008006" key="8">
    <source>
        <dbReference type="Google" id="ProtNLM"/>
    </source>
</evidence>
<dbReference type="EMBL" id="NAJM01000012">
    <property type="protein sequence ID" value="RVX72469.1"/>
    <property type="molecule type" value="Genomic_DNA"/>
</dbReference>
<dbReference type="GO" id="GO:0050660">
    <property type="term" value="F:flavin adenine dinucleotide binding"/>
    <property type="evidence" value="ECO:0007669"/>
    <property type="project" value="InterPro"/>
</dbReference>
<dbReference type="GO" id="GO:0050661">
    <property type="term" value="F:NADP binding"/>
    <property type="evidence" value="ECO:0007669"/>
    <property type="project" value="InterPro"/>
</dbReference>
<gene>
    <name evidence="6" type="ORF">B0A52_03657</name>
</gene>
<keyword evidence="5" id="KW-0560">Oxidoreductase</keyword>
<dbReference type="Gene3D" id="3.50.50.60">
    <property type="entry name" value="FAD/NAD(P)-binding domain"/>
    <property type="match status" value="2"/>
</dbReference>
<reference evidence="6 7" key="1">
    <citation type="submission" date="2017-03" db="EMBL/GenBank/DDBJ databases">
        <title>Genomes of endolithic fungi from Antarctica.</title>
        <authorList>
            <person name="Coleine C."/>
            <person name="Masonjones S."/>
            <person name="Stajich J.E."/>
        </authorList>
    </citation>
    <scope>NUCLEOTIDE SEQUENCE [LARGE SCALE GENOMIC DNA]</scope>
    <source>
        <strain evidence="6 7">CCFEE 6314</strain>
    </source>
</reference>
<accession>A0A438N9K8</accession>
<dbReference type="VEuPathDB" id="FungiDB:PV10_06398"/>
<evidence type="ECO:0000313" key="7">
    <source>
        <dbReference type="Proteomes" id="UP000288859"/>
    </source>
</evidence>
<protein>
    <recommendedName>
        <fullName evidence="8">FAD/NAD(P)-binding domain-containing protein</fullName>
    </recommendedName>
</protein>
<comment type="caution">
    <text evidence="6">The sequence shown here is derived from an EMBL/GenBank/DDBJ whole genome shotgun (WGS) entry which is preliminary data.</text>
</comment>
<evidence type="ECO:0000256" key="2">
    <source>
        <dbReference type="ARBA" id="ARBA00010139"/>
    </source>
</evidence>
<sequence>MIAKDPAGRREPIDLEWIQSLPERYGWPTQNERGYKIDEVPSGLSRPLRVVVLGGGASGINFAKFAQDELENVEFVLYEKNNDIGGTWLENRYPGCACDVPSVTYQYTWEPHIWSRFYASSPEINEYLKGVAKKYDVEKYIRLNHKIEKAEWDETIGRWNIEVQPNGGEKFIDQCDIFINAGGPLNYWEWPKIEGLETFKGIKAHSAAYPEGLDLKGKRVAVAGIGSSGIQIIASIQKEVSHLYTWIRSPTYVVGNFGTKYAMGTDPNPEYTEEQKEMLRTNPELYLKYRKNLEATSTVRFGVFYKGTPESIAAKEYCQNQMKQELEGHDDIIEALVPKTFPVGCKRPTPGSGFLKALISENTTTYTNFGLNRITEKGFIDPDGNEQEVDVIILATGFNTTWVPRFPILGRNGVNLQDLYTKNPLSYLGVSAPYMPNYFTYYGPYGPLGQASAVVMMDFFTRYMLKMIRKIQTRRIHSLAPKWDVCEKFQEHANLYLERTVWADNCKSWWKGGREDGPIMLYPGTRTQYMELLDDPAYEDYDIKYQTDNQWSFLGNGYSVRDYDKRDLTWYMGLVEGKDEQKDFDVSELFQSTS</sequence>
<dbReference type="Proteomes" id="UP000288859">
    <property type="component" value="Unassembled WGS sequence"/>
</dbReference>
<dbReference type="InterPro" id="IPR020946">
    <property type="entry name" value="Flavin_mOase-like"/>
</dbReference>
<evidence type="ECO:0000256" key="3">
    <source>
        <dbReference type="ARBA" id="ARBA00022630"/>
    </source>
</evidence>
<evidence type="ECO:0000256" key="1">
    <source>
        <dbReference type="ARBA" id="ARBA00001974"/>
    </source>
</evidence>
<dbReference type="InterPro" id="IPR051209">
    <property type="entry name" value="FAD-bind_Monooxygenase_sf"/>
</dbReference>
<dbReference type="AlphaFoldDB" id="A0A438N9K8"/>
<name>A0A438N9K8_EXOME</name>
<comment type="similarity">
    <text evidence="2">Belongs to the FAD-binding monooxygenase family.</text>
</comment>
<dbReference type="InterPro" id="IPR036188">
    <property type="entry name" value="FAD/NAD-bd_sf"/>
</dbReference>
<dbReference type="OrthoDB" id="4119995at2759"/>
<keyword evidence="4" id="KW-0274">FAD</keyword>
<comment type="cofactor">
    <cofactor evidence="1">
        <name>FAD</name>
        <dbReference type="ChEBI" id="CHEBI:57692"/>
    </cofactor>
</comment>
<evidence type="ECO:0000256" key="5">
    <source>
        <dbReference type="ARBA" id="ARBA00023002"/>
    </source>
</evidence>